<dbReference type="InterPro" id="IPR027417">
    <property type="entry name" value="P-loop_NTPase"/>
</dbReference>
<evidence type="ECO:0000259" key="9">
    <source>
        <dbReference type="Pfam" id="PF02224"/>
    </source>
</evidence>
<dbReference type="GO" id="GO:0005829">
    <property type="term" value="C:cytosol"/>
    <property type="evidence" value="ECO:0007669"/>
    <property type="project" value="TreeGrafter"/>
</dbReference>
<dbReference type="InterPro" id="IPR003136">
    <property type="entry name" value="Cytidylate_kin"/>
</dbReference>
<comment type="catalytic activity">
    <reaction evidence="6 8">
        <text>dCMP + ATP = dCDP + ADP</text>
        <dbReference type="Rhea" id="RHEA:25094"/>
        <dbReference type="ChEBI" id="CHEBI:30616"/>
        <dbReference type="ChEBI" id="CHEBI:57566"/>
        <dbReference type="ChEBI" id="CHEBI:58593"/>
        <dbReference type="ChEBI" id="CHEBI:456216"/>
        <dbReference type="EC" id="2.7.4.25"/>
    </reaction>
</comment>
<evidence type="ECO:0000256" key="8">
    <source>
        <dbReference type="HAMAP-Rule" id="MF_00238"/>
    </source>
</evidence>
<evidence type="ECO:0000256" key="2">
    <source>
        <dbReference type="ARBA" id="ARBA00022679"/>
    </source>
</evidence>
<evidence type="ECO:0000256" key="3">
    <source>
        <dbReference type="ARBA" id="ARBA00022741"/>
    </source>
</evidence>
<reference evidence="10" key="1">
    <citation type="submission" date="2020-10" db="EMBL/GenBank/DDBJ databases">
        <title>ChiBAC.</title>
        <authorList>
            <person name="Zenner C."/>
            <person name="Hitch T.C.A."/>
            <person name="Clavel T."/>
        </authorList>
    </citation>
    <scope>NUCLEOTIDE SEQUENCE</scope>
    <source>
        <strain evidence="10">DSM 107454</strain>
    </source>
</reference>
<dbReference type="GO" id="GO:0005524">
    <property type="term" value="F:ATP binding"/>
    <property type="evidence" value="ECO:0007669"/>
    <property type="project" value="UniProtKB-UniRule"/>
</dbReference>
<dbReference type="EC" id="2.7.4.25" evidence="8"/>
<keyword evidence="4 8" id="KW-0418">Kinase</keyword>
<dbReference type="CDD" id="cd02020">
    <property type="entry name" value="CMPK"/>
    <property type="match status" value="1"/>
</dbReference>
<evidence type="ECO:0000313" key="11">
    <source>
        <dbReference type="Proteomes" id="UP000806542"/>
    </source>
</evidence>
<feature type="domain" description="Cytidylate kinase" evidence="9">
    <location>
        <begin position="6"/>
        <end position="219"/>
    </location>
</feature>
<dbReference type="AlphaFoldDB" id="A0A9D5R8V6"/>
<dbReference type="RefSeq" id="WP_226392958.1">
    <property type="nucleotide sequence ID" value="NZ_JADCKB010000015.1"/>
</dbReference>
<comment type="similarity">
    <text evidence="1 8">Belongs to the cytidylate kinase family. Type 1 subfamily.</text>
</comment>
<evidence type="ECO:0000256" key="4">
    <source>
        <dbReference type="ARBA" id="ARBA00022777"/>
    </source>
</evidence>
<dbReference type="GO" id="GO:0036431">
    <property type="term" value="F:dCMP kinase activity"/>
    <property type="evidence" value="ECO:0007669"/>
    <property type="project" value="InterPro"/>
</dbReference>
<dbReference type="Proteomes" id="UP000806542">
    <property type="component" value="Unassembled WGS sequence"/>
</dbReference>
<comment type="subcellular location">
    <subcellularLocation>
        <location evidence="8">Cytoplasm</location>
    </subcellularLocation>
</comment>
<comment type="catalytic activity">
    <reaction evidence="7 8">
        <text>CMP + ATP = CDP + ADP</text>
        <dbReference type="Rhea" id="RHEA:11600"/>
        <dbReference type="ChEBI" id="CHEBI:30616"/>
        <dbReference type="ChEBI" id="CHEBI:58069"/>
        <dbReference type="ChEBI" id="CHEBI:60377"/>
        <dbReference type="ChEBI" id="CHEBI:456216"/>
        <dbReference type="EC" id="2.7.4.25"/>
    </reaction>
</comment>
<dbReference type="PANTHER" id="PTHR21299:SF2">
    <property type="entry name" value="CYTIDYLATE KINASE"/>
    <property type="match status" value="1"/>
</dbReference>
<evidence type="ECO:0000256" key="1">
    <source>
        <dbReference type="ARBA" id="ARBA00009427"/>
    </source>
</evidence>
<keyword evidence="8" id="KW-0963">Cytoplasm</keyword>
<dbReference type="GO" id="GO:0015949">
    <property type="term" value="P:nucleobase-containing small molecule interconversion"/>
    <property type="evidence" value="ECO:0007669"/>
    <property type="project" value="TreeGrafter"/>
</dbReference>
<comment type="caution">
    <text evidence="10">The sequence shown here is derived from an EMBL/GenBank/DDBJ whole genome shotgun (WGS) entry which is preliminary data.</text>
</comment>
<keyword evidence="11" id="KW-1185">Reference proteome</keyword>
<dbReference type="HAMAP" id="MF_00238">
    <property type="entry name" value="Cytidyl_kinase_type1"/>
    <property type="match status" value="1"/>
</dbReference>
<evidence type="ECO:0000256" key="5">
    <source>
        <dbReference type="ARBA" id="ARBA00022840"/>
    </source>
</evidence>
<sequence length="229" mass="25210">MSTKKIAIDGPAGAGKSTVAKAVARTMGFVYIDTGAMYRAIGLGAVRRGIDASDAKAVEKILDELTVTMKHGPQGQMIFLNGEDVSEAIRMPEISVAASLVAVIPAVRLKLVELQRTLAEETDVIMDGRDIGTYVLPNAQLKVFLTASPEARARRRYDELREKGVQTTFEEVYQDMLFRDKNDSSRAFAPLRPAEDSVLVDSTEWTLQETIDQITDMVRQMTGDLPERS</sequence>
<dbReference type="SUPFAM" id="SSF52540">
    <property type="entry name" value="P-loop containing nucleoside triphosphate hydrolases"/>
    <property type="match status" value="1"/>
</dbReference>
<dbReference type="Gene3D" id="3.40.50.300">
    <property type="entry name" value="P-loop containing nucleotide triphosphate hydrolases"/>
    <property type="match status" value="1"/>
</dbReference>
<name>A0A9D5R8V6_9FIRM</name>
<evidence type="ECO:0000313" key="10">
    <source>
        <dbReference type="EMBL" id="MBE5040405.1"/>
    </source>
</evidence>
<dbReference type="NCBIfam" id="TIGR00017">
    <property type="entry name" value="cmk"/>
    <property type="match status" value="1"/>
</dbReference>
<keyword evidence="3 8" id="KW-0547">Nucleotide-binding</keyword>
<protein>
    <recommendedName>
        <fullName evidence="8">Cytidylate kinase</fullName>
        <shortName evidence="8">CK</shortName>
        <ecNumber evidence="8">2.7.4.25</ecNumber>
    </recommendedName>
    <alternativeName>
        <fullName evidence="8">Cytidine monophosphate kinase</fullName>
        <shortName evidence="8">CMP kinase</shortName>
    </alternativeName>
</protein>
<keyword evidence="5 8" id="KW-0067">ATP-binding</keyword>
<dbReference type="EMBL" id="JADCKB010000015">
    <property type="protein sequence ID" value="MBE5040405.1"/>
    <property type="molecule type" value="Genomic_DNA"/>
</dbReference>
<feature type="binding site" evidence="8">
    <location>
        <begin position="10"/>
        <end position="18"/>
    </location>
    <ligand>
        <name>ATP</name>
        <dbReference type="ChEBI" id="CHEBI:30616"/>
    </ligand>
</feature>
<gene>
    <name evidence="8" type="primary">cmk</name>
    <name evidence="10" type="ORF">INF28_08005</name>
</gene>
<evidence type="ECO:0000256" key="6">
    <source>
        <dbReference type="ARBA" id="ARBA00047615"/>
    </source>
</evidence>
<keyword evidence="2 8" id="KW-0808">Transferase</keyword>
<proteinExistence type="inferred from homology"/>
<accession>A0A9D5R8V6</accession>
<organism evidence="10 11">
    <name type="scientific">Ructibacterium gallinarum</name>
    <dbReference type="NCBI Taxonomy" id="2779355"/>
    <lineage>
        <taxon>Bacteria</taxon>
        <taxon>Bacillati</taxon>
        <taxon>Bacillota</taxon>
        <taxon>Clostridia</taxon>
        <taxon>Eubacteriales</taxon>
        <taxon>Oscillospiraceae</taxon>
        <taxon>Ructibacterium</taxon>
    </lineage>
</organism>
<dbReference type="Pfam" id="PF02224">
    <property type="entry name" value="Cytidylate_kin"/>
    <property type="match status" value="1"/>
</dbReference>
<dbReference type="GO" id="GO:0006220">
    <property type="term" value="P:pyrimidine nucleotide metabolic process"/>
    <property type="evidence" value="ECO:0007669"/>
    <property type="project" value="UniProtKB-UniRule"/>
</dbReference>
<evidence type="ECO:0000256" key="7">
    <source>
        <dbReference type="ARBA" id="ARBA00048478"/>
    </source>
</evidence>
<dbReference type="PANTHER" id="PTHR21299">
    <property type="entry name" value="CYTIDYLATE KINASE/PANTOATE-BETA-ALANINE LIGASE"/>
    <property type="match status" value="1"/>
</dbReference>
<dbReference type="InterPro" id="IPR011994">
    <property type="entry name" value="Cytidylate_kinase_dom"/>
</dbReference>